<evidence type="ECO:0000256" key="6">
    <source>
        <dbReference type="SAM" id="SignalP"/>
    </source>
</evidence>
<keyword evidence="3" id="KW-0813">Transport</keyword>
<dbReference type="Pfam" id="PF01497">
    <property type="entry name" value="Peripla_BP_2"/>
    <property type="match status" value="1"/>
</dbReference>
<keyword evidence="9" id="KW-1185">Reference proteome</keyword>
<accession>A0A1R4FY11</accession>
<name>A0A1R4FY11_9MICC</name>
<keyword evidence="4 6" id="KW-0732">Signal</keyword>
<comment type="subcellular location">
    <subcellularLocation>
        <location evidence="1">Cell envelope</location>
    </subcellularLocation>
</comment>
<evidence type="ECO:0000256" key="1">
    <source>
        <dbReference type="ARBA" id="ARBA00004196"/>
    </source>
</evidence>
<dbReference type="Gene3D" id="3.40.50.1980">
    <property type="entry name" value="Nitrogenase molybdenum iron protein domain"/>
    <property type="match status" value="2"/>
</dbReference>
<sequence>MKLLRPLLILTTATLLLTGCGTTEEPSGSTADGQAPAESAGPVTLTDTRGKKIELDAPATRVVGTEWVVVEDLVALGVMPVGAADVKGYTDWVKAEPLDDTVTDIGTRGEPSFETVASLDADLIVATTDLPEKVIAQLEDLAPVFVITPADATRQIDQATENLDLIAQATGTEEAAAATIDDYEKAVAEGRDTLADAGLDGARVAFTDGWVADGQVSLRPYPAGSLLTDINTELGLKAPWTLEGDPAYGLATTDVEALTKLKTDHFVYIGSPVDGDFTDALKDNAVWTSLPFVQDGNVERLDDGIWMFGGPSSMTQYVKSLVSTLTAS</sequence>
<feature type="region of interest" description="Disordered" evidence="5">
    <location>
        <begin position="21"/>
        <end position="49"/>
    </location>
</feature>
<dbReference type="RefSeq" id="WP_086997168.1">
    <property type="nucleotide sequence ID" value="NZ_FUHW01000024.1"/>
</dbReference>
<dbReference type="InterPro" id="IPR051313">
    <property type="entry name" value="Bact_iron-sidero_bind"/>
</dbReference>
<dbReference type="GO" id="GO:0030288">
    <property type="term" value="C:outer membrane-bounded periplasmic space"/>
    <property type="evidence" value="ECO:0007669"/>
    <property type="project" value="TreeGrafter"/>
</dbReference>
<proteinExistence type="inferred from homology"/>
<evidence type="ECO:0000256" key="5">
    <source>
        <dbReference type="SAM" id="MobiDB-lite"/>
    </source>
</evidence>
<dbReference type="PROSITE" id="PS51257">
    <property type="entry name" value="PROKAR_LIPOPROTEIN"/>
    <property type="match status" value="1"/>
</dbReference>
<dbReference type="InterPro" id="IPR002491">
    <property type="entry name" value="ABC_transptr_periplasmic_BD"/>
</dbReference>
<organism evidence="8 9">
    <name type="scientific">Arthrobacter rhombi</name>
    <dbReference type="NCBI Taxonomy" id="71253"/>
    <lineage>
        <taxon>Bacteria</taxon>
        <taxon>Bacillati</taxon>
        <taxon>Actinomycetota</taxon>
        <taxon>Actinomycetes</taxon>
        <taxon>Micrococcales</taxon>
        <taxon>Micrococcaceae</taxon>
        <taxon>Arthrobacter</taxon>
    </lineage>
</organism>
<dbReference type="CDD" id="cd01146">
    <property type="entry name" value="FhuD"/>
    <property type="match status" value="1"/>
</dbReference>
<evidence type="ECO:0000256" key="3">
    <source>
        <dbReference type="ARBA" id="ARBA00022448"/>
    </source>
</evidence>
<feature type="chain" id="PRO_5038567083" evidence="6">
    <location>
        <begin position="19"/>
        <end position="328"/>
    </location>
</feature>
<dbReference type="SUPFAM" id="SSF53807">
    <property type="entry name" value="Helical backbone' metal receptor"/>
    <property type="match status" value="1"/>
</dbReference>
<dbReference type="EMBL" id="FUHW01000024">
    <property type="protein sequence ID" value="SJM60880.1"/>
    <property type="molecule type" value="Genomic_DNA"/>
</dbReference>
<dbReference type="AlphaFoldDB" id="A0A1R4FY11"/>
<dbReference type="PANTHER" id="PTHR30532">
    <property type="entry name" value="IRON III DICITRATE-BINDING PERIPLASMIC PROTEIN"/>
    <property type="match status" value="1"/>
</dbReference>
<dbReference type="PANTHER" id="PTHR30532:SF1">
    <property type="entry name" value="IRON(3+)-HYDROXAMATE-BINDING PROTEIN FHUD"/>
    <property type="match status" value="1"/>
</dbReference>
<reference evidence="8 9" key="1">
    <citation type="submission" date="2017-02" db="EMBL/GenBank/DDBJ databases">
        <authorList>
            <person name="Peterson S.W."/>
        </authorList>
    </citation>
    <scope>NUCLEOTIDE SEQUENCE [LARGE SCALE GENOMIC DNA]</scope>
    <source>
        <strain evidence="8 9">B Ar 00.02</strain>
    </source>
</reference>
<dbReference type="PROSITE" id="PS50983">
    <property type="entry name" value="FE_B12_PBP"/>
    <property type="match status" value="1"/>
</dbReference>
<evidence type="ECO:0000256" key="4">
    <source>
        <dbReference type="ARBA" id="ARBA00022729"/>
    </source>
</evidence>
<evidence type="ECO:0000259" key="7">
    <source>
        <dbReference type="PROSITE" id="PS50983"/>
    </source>
</evidence>
<protein>
    <submittedName>
        <fullName evidence="8">Ferric hydroxamate ABC transporter (TC 3.A.1.14.3), periplasmic substrate binding protein FhuD</fullName>
    </submittedName>
</protein>
<evidence type="ECO:0000256" key="2">
    <source>
        <dbReference type="ARBA" id="ARBA00008814"/>
    </source>
</evidence>
<gene>
    <name evidence="8" type="ORF">FM101_06540</name>
</gene>
<comment type="similarity">
    <text evidence="2">Belongs to the bacterial solute-binding protein 8 family.</text>
</comment>
<feature type="signal peptide" evidence="6">
    <location>
        <begin position="1"/>
        <end position="18"/>
    </location>
</feature>
<dbReference type="GO" id="GO:1901678">
    <property type="term" value="P:iron coordination entity transport"/>
    <property type="evidence" value="ECO:0007669"/>
    <property type="project" value="UniProtKB-ARBA"/>
</dbReference>
<feature type="domain" description="Fe/B12 periplasmic-binding" evidence="7">
    <location>
        <begin position="61"/>
        <end position="328"/>
    </location>
</feature>
<dbReference type="Proteomes" id="UP000195913">
    <property type="component" value="Unassembled WGS sequence"/>
</dbReference>
<evidence type="ECO:0000313" key="8">
    <source>
        <dbReference type="EMBL" id="SJM60880.1"/>
    </source>
</evidence>
<evidence type="ECO:0000313" key="9">
    <source>
        <dbReference type="Proteomes" id="UP000195913"/>
    </source>
</evidence>